<evidence type="ECO:0000313" key="4">
    <source>
        <dbReference type="Proteomes" id="UP000094569"/>
    </source>
</evidence>
<accession>A0A1E3B474</accession>
<comment type="caution">
    <text evidence="3">The sequence shown here is derived from an EMBL/GenBank/DDBJ whole genome shotgun (WGS) entry which is preliminary data.</text>
</comment>
<keyword evidence="1" id="KW-0175">Coiled coil</keyword>
<proteinExistence type="predicted"/>
<dbReference type="Proteomes" id="UP000094569">
    <property type="component" value="Unassembled WGS sequence"/>
</dbReference>
<evidence type="ECO:0000313" key="3">
    <source>
        <dbReference type="EMBL" id="ODM15724.1"/>
    </source>
</evidence>
<dbReference type="AlphaFoldDB" id="A0A1E3B474"/>
<sequence>MEEIISALQDVWHSLEDPKLEREIWNADFHNKIEEVKQTICIFCTPDSDNSQSSFSRDLPEANAEEGNGQHSNPEADANADISKNDEKATGSTTGLHTRLEELSQELRIFKETTSVEIKTLRNEVSRLEELLGKQGKELVDMSQRLAIVEAEKLELRSASGSLTDRRRRVAFYGSSSK</sequence>
<protein>
    <submittedName>
        <fullName evidence="3">Uncharacterized protein</fullName>
    </submittedName>
</protein>
<evidence type="ECO:0000256" key="2">
    <source>
        <dbReference type="SAM" id="MobiDB-lite"/>
    </source>
</evidence>
<gene>
    <name evidence="3" type="ORF">SI65_08958</name>
</gene>
<keyword evidence="4" id="KW-1185">Reference proteome</keyword>
<name>A0A1E3B474_ASPCR</name>
<evidence type="ECO:0000256" key="1">
    <source>
        <dbReference type="SAM" id="Coils"/>
    </source>
</evidence>
<feature type="coiled-coil region" evidence="1">
    <location>
        <begin position="111"/>
        <end position="138"/>
    </location>
</feature>
<feature type="region of interest" description="Disordered" evidence="2">
    <location>
        <begin position="49"/>
        <end position="98"/>
    </location>
</feature>
<dbReference type="EMBL" id="JXNT01000015">
    <property type="protein sequence ID" value="ODM15724.1"/>
    <property type="molecule type" value="Genomic_DNA"/>
</dbReference>
<reference evidence="3 4" key="1">
    <citation type="journal article" date="2016" name="BMC Genomics">
        <title>Comparative genomic and transcriptomic analyses of the Fuzhuan brick tea-fermentation fungus Aspergillus cristatus.</title>
        <authorList>
            <person name="Ge Y."/>
            <person name="Wang Y."/>
            <person name="Liu Y."/>
            <person name="Tan Y."/>
            <person name="Ren X."/>
            <person name="Zhang X."/>
            <person name="Hyde K.D."/>
            <person name="Liu Y."/>
            <person name="Liu Z."/>
        </authorList>
    </citation>
    <scope>NUCLEOTIDE SEQUENCE [LARGE SCALE GENOMIC DNA]</scope>
    <source>
        <strain evidence="3 4">GZAAS20.1005</strain>
    </source>
</reference>
<organism evidence="3 4">
    <name type="scientific">Aspergillus cristatus</name>
    <name type="common">Chinese Fuzhuan brick tea-fermentation fungus</name>
    <name type="synonym">Eurotium cristatum</name>
    <dbReference type="NCBI Taxonomy" id="573508"/>
    <lineage>
        <taxon>Eukaryota</taxon>
        <taxon>Fungi</taxon>
        <taxon>Dikarya</taxon>
        <taxon>Ascomycota</taxon>
        <taxon>Pezizomycotina</taxon>
        <taxon>Eurotiomycetes</taxon>
        <taxon>Eurotiomycetidae</taxon>
        <taxon>Eurotiales</taxon>
        <taxon>Aspergillaceae</taxon>
        <taxon>Aspergillus</taxon>
        <taxon>Aspergillus subgen. Aspergillus</taxon>
    </lineage>
</organism>
<dbReference type="VEuPathDB" id="FungiDB:SI65_08958"/>